<gene>
    <name evidence="2" type="ORF">DES53_11163</name>
</gene>
<feature type="region of interest" description="Disordered" evidence="1">
    <location>
        <begin position="1"/>
        <end position="37"/>
    </location>
</feature>
<protein>
    <submittedName>
        <fullName evidence="2">Uncharacterized protein</fullName>
    </submittedName>
</protein>
<evidence type="ECO:0000313" key="2">
    <source>
        <dbReference type="EMBL" id="RBP38545.1"/>
    </source>
</evidence>
<name>A0A366HBJ5_9BACT</name>
<evidence type="ECO:0000256" key="1">
    <source>
        <dbReference type="SAM" id="MobiDB-lite"/>
    </source>
</evidence>
<organism evidence="2 3">
    <name type="scientific">Roseimicrobium gellanilyticum</name>
    <dbReference type="NCBI Taxonomy" id="748857"/>
    <lineage>
        <taxon>Bacteria</taxon>
        <taxon>Pseudomonadati</taxon>
        <taxon>Verrucomicrobiota</taxon>
        <taxon>Verrucomicrobiia</taxon>
        <taxon>Verrucomicrobiales</taxon>
        <taxon>Verrucomicrobiaceae</taxon>
        <taxon>Roseimicrobium</taxon>
    </lineage>
</organism>
<accession>A0A366HBJ5</accession>
<comment type="caution">
    <text evidence="2">The sequence shown here is derived from an EMBL/GenBank/DDBJ whole genome shotgun (WGS) entry which is preliminary data.</text>
</comment>
<sequence>MGPHEDNTCEQERQKNEEGQWDEDHSDGKRAEGTTHVNGLYEDMGNIVPVLLSPLPASAIFR</sequence>
<reference evidence="2 3" key="1">
    <citation type="submission" date="2018-06" db="EMBL/GenBank/DDBJ databases">
        <title>Genomic Encyclopedia of Type Strains, Phase IV (KMG-IV): sequencing the most valuable type-strain genomes for metagenomic binning, comparative biology and taxonomic classification.</title>
        <authorList>
            <person name="Goeker M."/>
        </authorList>
    </citation>
    <scope>NUCLEOTIDE SEQUENCE [LARGE SCALE GENOMIC DNA]</scope>
    <source>
        <strain evidence="2 3">DSM 25532</strain>
    </source>
</reference>
<proteinExistence type="predicted"/>
<dbReference type="AlphaFoldDB" id="A0A366HBJ5"/>
<evidence type="ECO:0000313" key="3">
    <source>
        <dbReference type="Proteomes" id="UP000253426"/>
    </source>
</evidence>
<dbReference type="Proteomes" id="UP000253426">
    <property type="component" value="Unassembled WGS sequence"/>
</dbReference>
<dbReference type="EMBL" id="QNRR01000011">
    <property type="protein sequence ID" value="RBP38545.1"/>
    <property type="molecule type" value="Genomic_DNA"/>
</dbReference>
<feature type="compositionally biased region" description="Basic and acidic residues" evidence="1">
    <location>
        <begin position="1"/>
        <end position="33"/>
    </location>
</feature>
<keyword evidence="3" id="KW-1185">Reference proteome</keyword>